<evidence type="ECO:0000313" key="8">
    <source>
        <dbReference type="Proteomes" id="UP000887458"/>
    </source>
</evidence>
<comment type="caution">
    <text evidence="7">The sequence shown here is derived from an EMBL/GenBank/DDBJ whole genome shotgun (WGS) entry which is preliminary data.</text>
</comment>
<dbReference type="PANTHER" id="PTHR14619">
    <property type="entry name" value="NEURON-DERIVED NEUROTROPHIC FACTOR"/>
    <property type="match status" value="1"/>
</dbReference>
<sequence>MIQSPIIFIIYYLIILSNEFILVHSNELNFIKRKNSYHFDNDKLSNIIDVDDDNQQQQQKQQEFFQQKLPFDQTKDLIIHGSKIERLYFQISKRMENISLTVSLCDGPNDNKQQPQPPPTIHIELYFINLKTIKKFQKRKIGRRSNTDNNNNYHQTNRIWSRMINRKLSKRSRNYRKLLVLEQYLFHSLINSSSPPTTLQQQQSRITFGNGITNDYKKSDDDILLQLYLNSMANSSPYPILPPVASIMIKQIESKDTFTNQSSSAVEIWWNPIPISPASTIIDQNYEYCLLITKQQPAEEDDGNHYRRYKDKCSIEQIPIESDRSIRICSNQTKIFVNNLLAEQLYFVDVFVRNLKHSNGGMQSKYWTTNFTLIDYHRQQQQHREQEEQKNWQEKSSLPLLHDSLFTGIFLDSKNQYRKRFLFKLPILSSLNGNDQQQPQKLYIYIQPCSGLGPIQLNVEEISLNYFDQLRRRRRRQGKDNFDNSINDDDIMDDEEDNPFPSNGNSILFFDEIIETRTIEITVPIRSNYQIINTGLIYLIIELNTVSLMQTRSMIMLLTNSLAKFPFPRLPQDKSIRVMETLKQCDSITLVWNASPDERVTYCILQRDAKYGHSFEESKNFCQKIKSPPPSTIDRQSSSQNNDLDDMIYLNDRYQNEHSYPTRKVLCRRYRTQKRINNDLIMQQIKKLQPGRQYIFMIQIKGRKNQLNYEQIYVETKNFDECLSSSSSNWQNGNDENDDGQSDGLGERRKRWRGRSL</sequence>
<gene>
    <name evidence="7" type="ORF">DERP_007355</name>
</gene>
<organism evidence="7 8">
    <name type="scientific">Dermatophagoides pteronyssinus</name>
    <name type="common">European house dust mite</name>
    <dbReference type="NCBI Taxonomy" id="6956"/>
    <lineage>
        <taxon>Eukaryota</taxon>
        <taxon>Metazoa</taxon>
        <taxon>Ecdysozoa</taxon>
        <taxon>Arthropoda</taxon>
        <taxon>Chelicerata</taxon>
        <taxon>Arachnida</taxon>
        <taxon>Acari</taxon>
        <taxon>Acariformes</taxon>
        <taxon>Sarcoptiformes</taxon>
        <taxon>Astigmata</taxon>
        <taxon>Psoroptidia</taxon>
        <taxon>Analgoidea</taxon>
        <taxon>Pyroglyphidae</taxon>
        <taxon>Dermatophagoidinae</taxon>
        <taxon>Dermatophagoides</taxon>
    </lineage>
</organism>
<keyword evidence="5" id="KW-0812">Transmembrane</keyword>
<evidence type="ECO:0000256" key="2">
    <source>
        <dbReference type="ARBA" id="ARBA00022525"/>
    </source>
</evidence>
<dbReference type="PANTHER" id="PTHR14619:SF3">
    <property type="entry name" value="PROTEIN NDNF"/>
    <property type="match status" value="1"/>
</dbReference>
<dbReference type="Pfam" id="PF19433">
    <property type="entry name" value="NDNF_C"/>
    <property type="match status" value="1"/>
</dbReference>
<evidence type="ECO:0000256" key="1">
    <source>
        <dbReference type="ARBA" id="ARBA00004613"/>
    </source>
</evidence>
<keyword evidence="8" id="KW-1185">Reference proteome</keyword>
<proteinExistence type="predicted"/>
<dbReference type="Proteomes" id="UP000887458">
    <property type="component" value="Unassembled WGS sequence"/>
</dbReference>
<accession>A0ABQ8J4D6</accession>
<keyword evidence="5" id="KW-1133">Transmembrane helix</keyword>
<dbReference type="InterPro" id="IPR045805">
    <property type="entry name" value="NDNF_C"/>
</dbReference>
<evidence type="ECO:0000313" key="7">
    <source>
        <dbReference type="EMBL" id="KAH9417357.1"/>
    </source>
</evidence>
<feature type="region of interest" description="Disordered" evidence="4">
    <location>
        <begin position="478"/>
        <end position="499"/>
    </location>
</feature>
<feature type="transmembrane region" description="Helical" evidence="5">
    <location>
        <begin position="6"/>
        <end position="24"/>
    </location>
</feature>
<evidence type="ECO:0000256" key="3">
    <source>
        <dbReference type="ARBA" id="ARBA00022737"/>
    </source>
</evidence>
<comment type="subcellular location">
    <subcellularLocation>
        <location evidence="1">Secreted</location>
    </subcellularLocation>
</comment>
<feature type="region of interest" description="Disordered" evidence="4">
    <location>
        <begin position="725"/>
        <end position="757"/>
    </location>
</feature>
<feature type="compositionally biased region" description="Acidic residues" evidence="4">
    <location>
        <begin position="486"/>
        <end position="498"/>
    </location>
</feature>
<evidence type="ECO:0000259" key="6">
    <source>
        <dbReference type="Pfam" id="PF19433"/>
    </source>
</evidence>
<keyword evidence="2" id="KW-0964">Secreted</keyword>
<keyword evidence="3" id="KW-0677">Repeat</keyword>
<protein>
    <recommendedName>
        <fullName evidence="6">Protein NDNF C-terminal domain-containing protein</fullName>
    </recommendedName>
</protein>
<evidence type="ECO:0000256" key="5">
    <source>
        <dbReference type="SAM" id="Phobius"/>
    </source>
</evidence>
<name>A0ABQ8J4D6_DERPT</name>
<reference evidence="7 8" key="1">
    <citation type="journal article" date="2018" name="J. Allergy Clin. Immunol.">
        <title>High-quality assembly of Dermatophagoides pteronyssinus genome and transcriptome reveals a wide range of novel allergens.</title>
        <authorList>
            <person name="Liu X.Y."/>
            <person name="Yang K.Y."/>
            <person name="Wang M.Q."/>
            <person name="Kwok J.S."/>
            <person name="Zeng X."/>
            <person name="Yang Z."/>
            <person name="Xiao X.J."/>
            <person name="Lau C.P."/>
            <person name="Li Y."/>
            <person name="Huang Z.M."/>
            <person name="Ba J.G."/>
            <person name="Yim A.K."/>
            <person name="Ouyang C.Y."/>
            <person name="Ngai S.M."/>
            <person name="Chan T.F."/>
            <person name="Leung E.L."/>
            <person name="Liu L."/>
            <person name="Liu Z.G."/>
            <person name="Tsui S.K."/>
        </authorList>
    </citation>
    <scope>NUCLEOTIDE SEQUENCE [LARGE SCALE GENOMIC DNA]</scope>
    <source>
        <strain evidence="7">Derp</strain>
    </source>
</reference>
<keyword evidence="5" id="KW-0472">Membrane</keyword>
<evidence type="ECO:0000256" key="4">
    <source>
        <dbReference type="SAM" id="MobiDB-lite"/>
    </source>
</evidence>
<feature type="compositionally biased region" description="Basic residues" evidence="4">
    <location>
        <begin position="748"/>
        <end position="757"/>
    </location>
</feature>
<reference evidence="7 8" key="2">
    <citation type="journal article" date="2022" name="Mol. Biol. Evol.">
        <title>Comparative Genomics Reveals Insights into the Divergent Evolution of Astigmatic Mites and Household Pest Adaptations.</title>
        <authorList>
            <person name="Xiong Q."/>
            <person name="Wan A.T."/>
            <person name="Liu X."/>
            <person name="Fung C.S."/>
            <person name="Xiao X."/>
            <person name="Malainual N."/>
            <person name="Hou J."/>
            <person name="Wang L."/>
            <person name="Wang M."/>
            <person name="Yang K.Y."/>
            <person name="Cui Y."/>
            <person name="Leung E.L."/>
            <person name="Nong W."/>
            <person name="Shin S.K."/>
            <person name="Au S.W."/>
            <person name="Jeong K.Y."/>
            <person name="Chew F.T."/>
            <person name="Hui J.H."/>
            <person name="Leung T.F."/>
            <person name="Tungtrongchitr A."/>
            <person name="Zhong N."/>
            <person name="Liu Z."/>
            <person name="Tsui S.K."/>
        </authorList>
    </citation>
    <scope>NUCLEOTIDE SEQUENCE [LARGE SCALE GENOMIC DNA]</scope>
    <source>
        <strain evidence="7">Derp</strain>
    </source>
</reference>
<dbReference type="EMBL" id="NJHN03000077">
    <property type="protein sequence ID" value="KAH9417357.1"/>
    <property type="molecule type" value="Genomic_DNA"/>
</dbReference>
<feature type="domain" description="Protein NDNF C-terminal" evidence="6">
    <location>
        <begin position="539"/>
        <end position="622"/>
    </location>
</feature>
<dbReference type="InterPro" id="IPR019326">
    <property type="entry name" value="NDNF"/>
</dbReference>
<feature type="compositionally biased region" description="Polar residues" evidence="4">
    <location>
        <begin position="725"/>
        <end position="734"/>
    </location>
</feature>